<keyword evidence="2" id="KW-1185">Reference proteome</keyword>
<evidence type="ECO:0000313" key="1">
    <source>
        <dbReference type="EMBL" id="CAH3041602.1"/>
    </source>
</evidence>
<organism evidence="1 2">
    <name type="scientific">Porites lobata</name>
    <dbReference type="NCBI Taxonomy" id="104759"/>
    <lineage>
        <taxon>Eukaryota</taxon>
        <taxon>Metazoa</taxon>
        <taxon>Cnidaria</taxon>
        <taxon>Anthozoa</taxon>
        <taxon>Hexacorallia</taxon>
        <taxon>Scleractinia</taxon>
        <taxon>Fungiina</taxon>
        <taxon>Poritidae</taxon>
        <taxon>Porites</taxon>
    </lineage>
</organism>
<name>A0ABN8N2M9_9CNID</name>
<protein>
    <submittedName>
        <fullName evidence="1">Uncharacterized protein</fullName>
    </submittedName>
</protein>
<proteinExistence type="predicted"/>
<dbReference type="Proteomes" id="UP001159405">
    <property type="component" value="Unassembled WGS sequence"/>
</dbReference>
<comment type="caution">
    <text evidence="1">The sequence shown here is derived from an EMBL/GenBank/DDBJ whole genome shotgun (WGS) entry which is preliminary data.</text>
</comment>
<dbReference type="EMBL" id="CALNXK010000009">
    <property type="protein sequence ID" value="CAH3041602.1"/>
    <property type="molecule type" value="Genomic_DNA"/>
</dbReference>
<sequence length="163" mass="17903">MRKDMEISDSQARTYEIKAARLEKTVEESSENLSWEEQTDANSRVLAQRNVSMDAQIGANLTCFTSLPINTDLSILEETGSESQYANLLASSNQDLHTASTPQIPGGIEQKEQRENHLNSPGCLTGYNTIYKPSMINLGKRSDGNAIVISTSVITDAYNEIAT</sequence>
<reference evidence="1 2" key="1">
    <citation type="submission" date="2022-05" db="EMBL/GenBank/DDBJ databases">
        <authorList>
            <consortium name="Genoscope - CEA"/>
            <person name="William W."/>
        </authorList>
    </citation>
    <scope>NUCLEOTIDE SEQUENCE [LARGE SCALE GENOMIC DNA]</scope>
</reference>
<accession>A0ABN8N2M9</accession>
<gene>
    <name evidence="1" type="ORF">PLOB_00047807</name>
</gene>
<evidence type="ECO:0000313" key="2">
    <source>
        <dbReference type="Proteomes" id="UP001159405"/>
    </source>
</evidence>